<sequence>MDNAKILQKRPEFLTAFFENLLLGGENDLSSEEIDRNLGLDKNSKVN</sequence>
<gene>
    <name evidence="1" type="ORF">SMU82_09753</name>
</gene>
<evidence type="ECO:0000313" key="1">
    <source>
        <dbReference type="EMBL" id="EMC20655.1"/>
    </source>
</evidence>
<name>A0A829BSS0_STRMG</name>
<proteinExistence type="predicted"/>
<evidence type="ECO:0000313" key="2">
    <source>
        <dbReference type="Proteomes" id="UP000011676"/>
    </source>
</evidence>
<protein>
    <submittedName>
        <fullName evidence="1">Fic protein family</fullName>
    </submittedName>
</protein>
<dbReference type="AlphaFoldDB" id="A0A829BSS0"/>
<organism evidence="1 2">
    <name type="scientific">Streptococcus mutans SM6</name>
    <dbReference type="NCBI Taxonomy" id="857119"/>
    <lineage>
        <taxon>Bacteria</taxon>
        <taxon>Bacillati</taxon>
        <taxon>Bacillota</taxon>
        <taxon>Bacilli</taxon>
        <taxon>Lactobacillales</taxon>
        <taxon>Streptococcaceae</taxon>
        <taxon>Streptococcus</taxon>
    </lineage>
</organism>
<dbReference type="Proteomes" id="UP000011676">
    <property type="component" value="Unassembled WGS sequence"/>
</dbReference>
<comment type="caution">
    <text evidence="1">The sequence shown here is derived from an EMBL/GenBank/DDBJ whole genome shotgun (WGS) entry which is preliminary data.</text>
</comment>
<reference evidence="1 2" key="1">
    <citation type="journal article" date="2013" name="Mol. Biol. Evol.">
        <title>Evolutionary and population genomics of the cavity causing bacteria Streptococcus mutans.</title>
        <authorList>
            <person name="Cornejo O.E."/>
            <person name="Lefebure T."/>
            <person name="Pavinski Bitar P.D."/>
            <person name="Lang P."/>
            <person name="Richards V.P."/>
            <person name="Eilertson K."/>
            <person name="Do T."/>
            <person name="Beighton D."/>
            <person name="Zeng L."/>
            <person name="Ahn S.J."/>
            <person name="Burne R.A."/>
            <person name="Siepel A."/>
            <person name="Bustamante C.D."/>
            <person name="Stanhope M.J."/>
        </authorList>
    </citation>
    <scope>NUCLEOTIDE SEQUENCE [LARGE SCALE GENOMIC DNA]</scope>
    <source>
        <strain evidence="1 2">SM6</strain>
    </source>
</reference>
<accession>A0A829BSS0</accession>
<dbReference type="EMBL" id="AHSR01000089">
    <property type="protein sequence ID" value="EMC20655.1"/>
    <property type="molecule type" value="Genomic_DNA"/>
</dbReference>